<evidence type="ECO:0000256" key="1">
    <source>
        <dbReference type="SAM" id="Phobius"/>
    </source>
</evidence>
<feature type="transmembrane region" description="Helical" evidence="1">
    <location>
        <begin position="49"/>
        <end position="68"/>
    </location>
</feature>
<comment type="caution">
    <text evidence="2">The sequence shown here is derived from an EMBL/GenBank/DDBJ whole genome shotgun (WGS) entry which is preliminary data.</text>
</comment>
<accession>A0A645EA42</accession>
<proteinExistence type="predicted"/>
<dbReference type="EMBL" id="VSSQ01044446">
    <property type="protein sequence ID" value="MPM98269.1"/>
    <property type="molecule type" value="Genomic_DNA"/>
</dbReference>
<organism evidence="2">
    <name type="scientific">bioreactor metagenome</name>
    <dbReference type="NCBI Taxonomy" id="1076179"/>
    <lineage>
        <taxon>unclassified sequences</taxon>
        <taxon>metagenomes</taxon>
        <taxon>ecological metagenomes</taxon>
    </lineage>
</organism>
<evidence type="ECO:0000313" key="2">
    <source>
        <dbReference type="EMBL" id="MPM98269.1"/>
    </source>
</evidence>
<name>A0A645EA42_9ZZZZ</name>
<keyword evidence="1" id="KW-0472">Membrane</keyword>
<protein>
    <submittedName>
        <fullName evidence="2">Uncharacterized protein</fullName>
    </submittedName>
</protein>
<feature type="transmembrane region" description="Helical" evidence="1">
    <location>
        <begin position="80"/>
        <end position="98"/>
    </location>
</feature>
<feature type="transmembrane region" description="Helical" evidence="1">
    <location>
        <begin position="20"/>
        <end position="37"/>
    </location>
</feature>
<keyword evidence="1" id="KW-0812">Transmembrane</keyword>
<keyword evidence="1" id="KW-1133">Transmembrane helix</keyword>
<reference evidence="2" key="1">
    <citation type="submission" date="2019-08" db="EMBL/GenBank/DDBJ databases">
        <authorList>
            <person name="Kucharzyk K."/>
            <person name="Murdoch R.W."/>
            <person name="Higgins S."/>
            <person name="Loffler F."/>
        </authorList>
    </citation>
    <scope>NUCLEOTIDE SEQUENCE</scope>
</reference>
<dbReference type="AlphaFoldDB" id="A0A645EA42"/>
<sequence length="107" mass="11888">MPALDNSTIDNNAKAVFTYVWHIIGIENLVIGITLLIMSFQKDLLKVKFAAWVIIALLAMRWLVIAIITLKSNGCDLIQILPDTVAIFVVIVLIVIGTRTKAKIEIK</sequence>
<gene>
    <name evidence="2" type="ORF">SDC9_145454</name>
</gene>